<proteinExistence type="predicted"/>
<evidence type="ECO:0000313" key="2">
    <source>
        <dbReference type="Proteomes" id="UP000058925"/>
    </source>
</evidence>
<sequence length="190" mass="22272">MTKAIKNNLRQRAGSGSESITLRFDKATMNELRNEAELKLESVNTLLNQIVKAYTLWHKPAASTGLIYINKYLYRDILENLSDEQIKEVANKFVRHYFIDMIEMFDNTVSSHGYIGILLKWIEISEFKYRIYEDRQLDYTTYKFQFDLGLKFSQFMANLIRNTMESLGQTGIKVEVTEHLVILRLPKSIL</sequence>
<protein>
    <submittedName>
        <fullName evidence="1">Uncharacterized protein</fullName>
    </submittedName>
</protein>
<gene>
    <name evidence="1" type="ORF">NMY3_00543</name>
</gene>
<keyword evidence="2" id="KW-1185">Reference proteome</keyword>
<evidence type="ECO:0000313" key="1">
    <source>
        <dbReference type="EMBL" id="ALI34755.1"/>
    </source>
</evidence>
<accession>A0A654LU88</accession>
<dbReference type="RefSeq" id="WP_196817360.1">
    <property type="nucleotide sequence ID" value="NZ_CP012850.1"/>
</dbReference>
<dbReference type="AlphaFoldDB" id="A0A654LU88"/>
<dbReference type="EMBL" id="CP012850">
    <property type="protein sequence ID" value="ALI34755.1"/>
    <property type="molecule type" value="Genomic_DNA"/>
</dbReference>
<name>A0A654LU88_9ARCH</name>
<dbReference type="OrthoDB" id="7478at2157"/>
<reference evidence="2" key="1">
    <citation type="submission" date="2015-10" db="EMBL/GenBank/DDBJ databases">
        <title>Niche specialization of a soil ammonia-oxidizing archaeon, Candidatus Nitrosocosmicus oleophilus.</title>
        <authorList>
            <person name="Jung M.-Y."/>
            <person name="Rhee S.-K."/>
        </authorList>
    </citation>
    <scope>NUCLEOTIDE SEQUENCE [LARGE SCALE GENOMIC DNA]</scope>
    <source>
        <strain evidence="2">MY3</strain>
    </source>
</reference>
<dbReference type="Proteomes" id="UP000058925">
    <property type="component" value="Chromosome"/>
</dbReference>
<organism evidence="1 2">
    <name type="scientific">Candidatus Nitrosocosmicus oleophilus</name>
    <dbReference type="NCBI Taxonomy" id="1353260"/>
    <lineage>
        <taxon>Archaea</taxon>
        <taxon>Nitrososphaerota</taxon>
        <taxon>Nitrososphaeria</taxon>
        <taxon>Nitrososphaerales</taxon>
        <taxon>Nitrososphaeraceae</taxon>
        <taxon>Candidatus Nitrosocosmicus</taxon>
    </lineage>
</organism>
<dbReference type="GeneID" id="60420709"/>
<dbReference type="KEGG" id="taa:NMY3_00543"/>